<name>A0A3B0VCD2_9ZZZZ</name>
<proteinExistence type="predicted"/>
<organism evidence="1">
    <name type="scientific">hydrothermal vent metagenome</name>
    <dbReference type="NCBI Taxonomy" id="652676"/>
    <lineage>
        <taxon>unclassified sequences</taxon>
        <taxon>metagenomes</taxon>
        <taxon>ecological metagenomes</taxon>
    </lineage>
</organism>
<dbReference type="Gene3D" id="2.40.128.110">
    <property type="entry name" value="Lipid/polyisoprenoid-binding, YceI-like"/>
    <property type="match status" value="1"/>
</dbReference>
<dbReference type="AlphaFoldDB" id="A0A3B0VCD2"/>
<accession>A0A3B0VCD2</accession>
<dbReference type="InterPro" id="IPR036761">
    <property type="entry name" value="TTHA0802/YceI-like_sf"/>
</dbReference>
<gene>
    <name evidence="1" type="ORF">MNBD_BACTEROID07-1853</name>
</gene>
<dbReference type="EMBL" id="UOET01000391">
    <property type="protein sequence ID" value="VAW29636.1"/>
    <property type="molecule type" value="Genomic_DNA"/>
</dbReference>
<protein>
    <recommendedName>
        <fullName evidence="2">Lipid/polyisoprenoid-binding YceI-like domain-containing protein</fullName>
    </recommendedName>
</protein>
<sequence>MKRKMLFKIWYFIFLLIIVPLFGWQPSSPNLKIPGNKIIITGRSTLRPFTIRYYFKEQLKQVGPINIHSCLPKQTELQIPVHKLLFSNGHMKKDFLLLVRADEYPDIKILYTPDIFKGQFSKQQQRIISITVQITGVQKTYQVPVLFIRNNRPYTEIKGEVRIRLSDYNLKPKKYLLGLIRIKETLKINFMLYF</sequence>
<reference evidence="1" key="1">
    <citation type="submission" date="2018-06" db="EMBL/GenBank/DDBJ databases">
        <authorList>
            <person name="Zhirakovskaya E."/>
        </authorList>
    </citation>
    <scope>NUCLEOTIDE SEQUENCE</scope>
</reference>
<evidence type="ECO:0000313" key="1">
    <source>
        <dbReference type="EMBL" id="VAW29636.1"/>
    </source>
</evidence>
<dbReference type="SUPFAM" id="SSF101874">
    <property type="entry name" value="YceI-like"/>
    <property type="match status" value="1"/>
</dbReference>
<evidence type="ECO:0008006" key="2">
    <source>
        <dbReference type="Google" id="ProtNLM"/>
    </source>
</evidence>